<dbReference type="Proteomes" id="UP000013827">
    <property type="component" value="Unassembled WGS sequence"/>
</dbReference>
<dbReference type="HOGENOM" id="CLU_3002893_0_0_1"/>
<protein>
    <submittedName>
        <fullName evidence="1">Uncharacterized protein</fullName>
    </submittedName>
</protein>
<evidence type="ECO:0000313" key="1">
    <source>
        <dbReference type="EnsemblProtists" id="EOD20599"/>
    </source>
</evidence>
<dbReference type="AlphaFoldDB" id="A0A0D3JAR4"/>
<name>A0A0D3JAR4_EMIH1</name>
<reference evidence="1" key="2">
    <citation type="submission" date="2024-10" db="UniProtKB">
        <authorList>
            <consortium name="EnsemblProtists"/>
        </authorList>
    </citation>
    <scope>IDENTIFICATION</scope>
</reference>
<dbReference type="RefSeq" id="XP_005773028.1">
    <property type="nucleotide sequence ID" value="XM_005772971.1"/>
</dbReference>
<proteinExistence type="predicted"/>
<dbReference type="GeneID" id="17266146"/>
<dbReference type="KEGG" id="ehx:EMIHUDRAFT_355148"/>
<sequence length="58" mass="6156">MALVDDITERDEPSGVLCRWLSCVAPASVGRCLGSLPAASRRSFDAPAWAGSHRVSAR</sequence>
<accession>A0A0D3JAR4</accession>
<keyword evidence="2" id="KW-1185">Reference proteome</keyword>
<dbReference type="PaxDb" id="2903-EOD20599"/>
<organism evidence="1 2">
    <name type="scientific">Emiliania huxleyi (strain CCMP1516)</name>
    <dbReference type="NCBI Taxonomy" id="280463"/>
    <lineage>
        <taxon>Eukaryota</taxon>
        <taxon>Haptista</taxon>
        <taxon>Haptophyta</taxon>
        <taxon>Prymnesiophyceae</taxon>
        <taxon>Isochrysidales</taxon>
        <taxon>Noelaerhabdaceae</taxon>
        <taxon>Emiliania</taxon>
    </lineage>
</organism>
<evidence type="ECO:0000313" key="2">
    <source>
        <dbReference type="Proteomes" id="UP000013827"/>
    </source>
</evidence>
<dbReference type="EnsemblProtists" id="EOD20599">
    <property type="protein sequence ID" value="EOD20599"/>
    <property type="gene ID" value="EMIHUDRAFT_355148"/>
</dbReference>
<reference evidence="2" key="1">
    <citation type="journal article" date="2013" name="Nature">
        <title>Pan genome of the phytoplankton Emiliania underpins its global distribution.</title>
        <authorList>
            <person name="Read B.A."/>
            <person name="Kegel J."/>
            <person name="Klute M.J."/>
            <person name="Kuo A."/>
            <person name="Lefebvre S.C."/>
            <person name="Maumus F."/>
            <person name="Mayer C."/>
            <person name="Miller J."/>
            <person name="Monier A."/>
            <person name="Salamov A."/>
            <person name="Young J."/>
            <person name="Aguilar M."/>
            <person name="Claverie J.M."/>
            <person name="Frickenhaus S."/>
            <person name="Gonzalez K."/>
            <person name="Herman E.K."/>
            <person name="Lin Y.C."/>
            <person name="Napier J."/>
            <person name="Ogata H."/>
            <person name="Sarno A.F."/>
            <person name="Shmutz J."/>
            <person name="Schroeder D."/>
            <person name="de Vargas C."/>
            <person name="Verret F."/>
            <person name="von Dassow P."/>
            <person name="Valentin K."/>
            <person name="Van de Peer Y."/>
            <person name="Wheeler G."/>
            <person name="Dacks J.B."/>
            <person name="Delwiche C.F."/>
            <person name="Dyhrman S.T."/>
            <person name="Glockner G."/>
            <person name="John U."/>
            <person name="Richards T."/>
            <person name="Worden A.Z."/>
            <person name="Zhang X."/>
            <person name="Grigoriev I.V."/>
            <person name="Allen A.E."/>
            <person name="Bidle K."/>
            <person name="Borodovsky M."/>
            <person name="Bowler C."/>
            <person name="Brownlee C."/>
            <person name="Cock J.M."/>
            <person name="Elias M."/>
            <person name="Gladyshev V.N."/>
            <person name="Groth M."/>
            <person name="Guda C."/>
            <person name="Hadaegh A."/>
            <person name="Iglesias-Rodriguez M.D."/>
            <person name="Jenkins J."/>
            <person name="Jones B.M."/>
            <person name="Lawson T."/>
            <person name="Leese F."/>
            <person name="Lindquist E."/>
            <person name="Lobanov A."/>
            <person name="Lomsadze A."/>
            <person name="Malik S.B."/>
            <person name="Marsh M.E."/>
            <person name="Mackinder L."/>
            <person name="Mock T."/>
            <person name="Mueller-Roeber B."/>
            <person name="Pagarete A."/>
            <person name="Parker M."/>
            <person name="Probert I."/>
            <person name="Quesneville H."/>
            <person name="Raines C."/>
            <person name="Rensing S.A."/>
            <person name="Riano-Pachon D.M."/>
            <person name="Richier S."/>
            <person name="Rokitta S."/>
            <person name="Shiraiwa Y."/>
            <person name="Soanes D.M."/>
            <person name="van der Giezen M."/>
            <person name="Wahlund T.M."/>
            <person name="Williams B."/>
            <person name="Wilson W."/>
            <person name="Wolfe G."/>
            <person name="Wurch L.L."/>
        </authorList>
    </citation>
    <scope>NUCLEOTIDE SEQUENCE</scope>
</reference>